<protein>
    <recommendedName>
        <fullName evidence="1">DUF4935 domain-containing protein</fullName>
    </recommendedName>
</protein>
<proteinExistence type="predicted"/>
<name>A0ABV4F0P1_BRAEL</name>
<dbReference type="RefSeq" id="WP_253623495.1">
    <property type="nucleotide sequence ID" value="NZ_CP126004.1"/>
</dbReference>
<reference evidence="2 3" key="1">
    <citation type="submission" date="2024-07" db="EMBL/GenBank/DDBJ databases">
        <title>Genomic Encyclopedia of Type Strains, Phase V (KMG-V): Genome sequencing to study the core and pangenomes of soil and plant-associated prokaryotes.</title>
        <authorList>
            <person name="Whitman W."/>
        </authorList>
    </citation>
    <scope>NUCLEOTIDE SEQUENCE [LARGE SCALE GENOMIC DNA]</scope>
    <source>
        <strain evidence="2 3">USDA 415</strain>
    </source>
</reference>
<comment type="caution">
    <text evidence="2">The sequence shown here is derived from an EMBL/GenBank/DDBJ whole genome shotgun (WGS) entry which is preliminary data.</text>
</comment>
<sequence length="339" mass="38940">MLVDTCVWLDMAKTPSQSKNFDFLLNLRHDKLINIIVPQVVLDEFMRNRDRMIVEYSKSITTTLSRAKEIVVQQGGKRRSRTLHRLFDDVESPIKTPKAVAEHAADQIETLIKAGDIVQISDAMKIRASDRAMQKKAPFHRDKNSFNDALIIEAYSEYIKQNGKPGDRFAFVTHNTRDFSSPTGNSKQPHPDLAALFSKIKSRYFISIGDALDAMHLKDAVPWLDESYDQPIRSMSDISDAIEELLDRIWYDRHMVARYKIEVGKEKIVPKLPDVPWPKRKNLIQADIWEGALKSAAKVEKKYGKENLGPYSKFDWGMMNGKLSALRWVLGDEWDMLDT</sequence>
<evidence type="ECO:0000259" key="1">
    <source>
        <dbReference type="Pfam" id="PF16289"/>
    </source>
</evidence>
<dbReference type="Proteomes" id="UP001565471">
    <property type="component" value="Unassembled WGS sequence"/>
</dbReference>
<dbReference type="InterPro" id="IPR032557">
    <property type="entry name" value="DUF4935"/>
</dbReference>
<gene>
    <name evidence="2" type="ORF">ABIF29_003665</name>
</gene>
<organism evidence="2 3">
    <name type="scientific">Bradyrhizobium elkanii</name>
    <dbReference type="NCBI Taxonomy" id="29448"/>
    <lineage>
        <taxon>Bacteria</taxon>
        <taxon>Pseudomonadati</taxon>
        <taxon>Pseudomonadota</taxon>
        <taxon>Alphaproteobacteria</taxon>
        <taxon>Hyphomicrobiales</taxon>
        <taxon>Nitrobacteraceae</taxon>
        <taxon>Bradyrhizobium</taxon>
    </lineage>
</organism>
<evidence type="ECO:0000313" key="3">
    <source>
        <dbReference type="Proteomes" id="UP001565471"/>
    </source>
</evidence>
<dbReference type="Pfam" id="PF16289">
    <property type="entry name" value="PIN_12"/>
    <property type="match status" value="1"/>
</dbReference>
<accession>A0ABV4F0P1</accession>
<dbReference type="EMBL" id="JBGBZA010000002">
    <property type="protein sequence ID" value="MEY9316866.1"/>
    <property type="molecule type" value="Genomic_DNA"/>
</dbReference>
<feature type="domain" description="DUF4935" evidence="1">
    <location>
        <begin position="3"/>
        <end position="179"/>
    </location>
</feature>
<evidence type="ECO:0000313" key="2">
    <source>
        <dbReference type="EMBL" id="MEY9316866.1"/>
    </source>
</evidence>
<keyword evidence="3" id="KW-1185">Reference proteome</keyword>